<accession>A0AAW9RIX0</accession>
<evidence type="ECO:0000256" key="1">
    <source>
        <dbReference type="SAM" id="SignalP"/>
    </source>
</evidence>
<protein>
    <submittedName>
        <fullName evidence="3">Beta-1,3-glucanase family protein</fullName>
    </submittedName>
</protein>
<dbReference type="AlphaFoldDB" id="A0AAW9RIX0"/>
<evidence type="ECO:0000313" key="3">
    <source>
        <dbReference type="EMBL" id="MEJ8570188.1"/>
    </source>
</evidence>
<dbReference type="InterPro" id="IPR037398">
    <property type="entry name" value="Glyco_hydro_64_fam"/>
</dbReference>
<dbReference type="Pfam" id="PF16483">
    <property type="entry name" value="Glyco_hydro_64"/>
    <property type="match status" value="1"/>
</dbReference>
<evidence type="ECO:0000313" key="4">
    <source>
        <dbReference type="Proteomes" id="UP001378188"/>
    </source>
</evidence>
<dbReference type="InterPro" id="IPR037176">
    <property type="entry name" value="Osmotin/thaumatin-like_sf"/>
</dbReference>
<proteinExistence type="predicted"/>
<keyword evidence="1" id="KW-0732">Signal</keyword>
<reference evidence="3 4" key="1">
    <citation type="submission" date="2024-02" db="EMBL/GenBank/DDBJ databases">
        <title>Genome analysis and characterization of Microbaculum marinisediminis sp. nov., isolated from marine sediment.</title>
        <authorList>
            <person name="Du Z.-J."/>
            <person name="Ye Y.-Q."/>
            <person name="Zhang Z.-R."/>
            <person name="Yuan S.-M."/>
            <person name="Zhang X.-Y."/>
        </authorList>
    </citation>
    <scope>NUCLEOTIDE SEQUENCE [LARGE SCALE GENOMIC DNA]</scope>
    <source>
        <strain evidence="3 4">SDUM1044001</strain>
    </source>
</reference>
<gene>
    <name evidence="3" type="ORF">V3328_01780</name>
</gene>
<dbReference type="Proteomes" id="UP001378188">
    <property type="component" value="Unassembled WGS sequence"/>
</dbReference>
<organism evidence="3 4">
    <name type="scientific">Microbaculum marinum</name>
    <dbReference type="NCBI Taxonomy" id="1764581"/>
    <lineage>
        <taxon>Bacteria</taxon>
        <taxon>Pseudomonadati</taxon>
        <taxon>Pseudomonadota</taxon>
        <taxon>Alphaproteobacteria</taxon>
        <taxon>Hyphomicrobiales</taxon>
        <taxon>Tepidamorphaceae</taxon>
        <taxon>Microbaculum</taxon>
    </lineage>
</organism>
<feature type="chain" id="PRO_5043454797" evidence="1">
    <location>
        <begin position="32"/>
        <end position="424"/>
    </location>
</feature>
<dbReference type="InterPro" id="IPR032477">
    <property type="entry name" value="Glyco_hydro_64"/>
</dbReference>
<dbReference type="PROSITE" id="PS52006">
    <property type="entry name" value="GH64"/>
    <property type="match status" value="1"/>
</dbReference>
<dbReference type="PANTHER" id="PTHR38165:SF1">
    <property type="entry name" value="GLUCANASE B"/>
    <property type="match status" value="1"/>
</dbReference>
<dbReference type="RefSeq" id="WP_340327923.1">
    <property type="nucleotide sequence ID" value="NZ_JAZHOF010000001.1"/>
</dbReference>
<feature type="domain" description="GH64" evidence="2">
    <location>
        <begin position="38"/>
        <end position="419"/>
    </location>
</feature>
<feature type="signal peptide" evidence="1">
    <location>
        <begin position="1"/>
        <end position="31"/>
    </location>
</feature>
<name>A0AAW9RIX0_9HYPH</name>
<keyword evidence="4" id="KW-1185">Reference proteome</keyword>
<evidence type="ECO:0000259" key="2">
    <source>
        <dbReference type="PROSITE" id="PS52006"/>
    </source>
</evidence>
<dbReference type="Gene3D" id="3.30.920.50">
    <property type="entry name" value="Beta-1,3-glucanase, C-terminal domain"/>
    <property type="match status" value="1"/>
</dbReference>
<dbReference type="PANTHER" id="PTHR38165">
    <property type="match status" value="1"/>
</dbReference>
<sequence>MTAGIIRTTKLALFSVAVAASAFVAPTSTWAATNNQGMQLVPATFVNNSGIDAQVYVAIIGNSGSETLGTFQFYSATGKNGDVRAYTQSSQSTNIGYMLKLGSNNKTKIMVPQLQSGRMYFSLYSPLNVTITRQTYNYPSSKSGPNTGTYYAIRGPTGWNTADPNYATPYDWVELNWNAGTGPRVLFVNTTQVDMFGLPLKLTLVSGTTAKSKETVGATPTTWGNVYTALDQAGSPWTDLIIAPHGHQLEYLRVISPEHGINTAPYNFPADQLDSYIGSVFAYYQKNELKITYNNVPYVGTTGTVRNQPAIIFNEKNSDAIMKPTTLEVYMNEIPSSAPSGVTDLFAASLLRSTLLKDSTPSDCNTKTYYKYPPVNVYAKVFHRYSIGRLSYAMPYDDTCNQSTTLSGVPRKLSIVLQPMDIGD</sequence>
<dbReference type="Gene3D" id="2.60.110.10">
    <property type="entry name" value="Thaumatin"/>
    <property type="match status" value="1"/>
</dbReference>
<comment type="caution">
    <text evidence="3">The sequence shown here is derived from an EMBL/GenBank/DDBJ whole genome shotgun (WGS) entry which is preliminary data.</text>
</comment>
<dbReference type="EMBL" id="JAZHOF010000001">
    <property type="protein sequence ID" value="MEJ8570188.1"/>
    <property type="molecule type" value="Genomic_DNA"/>
</dbReference>
<dbReference type="InterPro" id="IPR042517">
    <property type="entry name" value="Glyco_hydro_64_N_2"/>
</dbReference>